<dbReference type="SUPFAM" id="SSF52540">
    <property type="entry name" value="P-loop containing nucleoside triphosphate hydrolases"/>
    <property type="match status" value="1"/>
</dbReference>
<comment type="caution">
    <text evidence="2">The sequence shown here is derived from an EMBL/GenBank/DDBJ whole genome shotgun (WGS) entry which is preliminary data.</text>
</comment>
<feature type="repeat" description="TPR" evidence="1">
    <location>
        <begin position="867"/>
        <end position="900"/>
    </location>
</feature>
<dbReference type="InterPro" id="IPR027417">
    <property type="entry name" value="P-loop_NTPase"/>
</dbReference>
<evidence type="ECO:0000313" key="3">
    <source>
        <dbReference type="Proteomes" id="UP001644719"/>
    </source>
</evidence>
<dbReference type="SUPFAM" id="SSF48452">
    <property type="entry name" value="TPR-like"/>
    <property type="match status" value="1"/>
</dbReference>
<dbReference type="InterPro" id="IPR019734">
    <property type="entry name" value="TPR_rpt"/>
</dbReference>
<dbReference type="InterPro" id="IPR011990">
    <property type="entry name" value="TPR-like_helical_dom_sf"/>
</dbReference>
<dbReference type="Gene3D" id="3.40.50.300">
    <property type="entry name" value="P-loop containing nucleotide triphosphate hydrolases"/>
    <property type="match status" value="1"/>
</dbReference>
<name>A0ABX2H1U5_9FIRM</name>
<sequence length="962" mass="112813">MKKDEQTNVLLSLKNLYRLFTVKDYPVYSTGILGEKSKKGLTLVRFWDEYLLYEWKSTRHGKMIFRKDGSQNRYHSEFCNRKESFPLYQVYLQEVLECLNAETFGSQILIFEKFLKEKNYNHSVFVQKMRKFMDMAMESDPWLSRECGEKLTFWINYIEKKQKDFSRSFGAAWFFTMLCLHAMAGPEMSEVKMELVRNREDLKPKHIWNCIYQNSGETRQSFLTLRNCELFRKSVKASHFFGREEELYDLKEMFFNSGKYLISGIGGIGKTELMRQLVSWMEQEEVKCRIAAVQYEENLAVSFSRSFLNLTGESVEERFHEGIYHLSEEHQEKTVLFLDNMNHTEEEDPYLSELKDLPCTIFVTSRQKHLDGFTTFGIKAPQKSALSLIFRDNYNKILSREEKDRLSRLLEKEIFQHPLTLKLLGKAGTYYFGNWDYLEEELQNNWNDVAEESGLIDMYRGLYKLADIGETGSQLARMFALLPYQEIDRNFTVMFFQGFLKKNETLGEALGRLVKFGWLEDTGNGYRMHPVIAESLCTKDFSEAEFQPFWERAQKCFFPKQASKDEDPRMEEIAWLVFQGISRVQGAVSGQLVALAAEAARYLELPVPMCGKIQKLEKRCAQISNETKFMVACLTETKPEQNEEYIELFREQLKKRTLSSEWMLFAISDFCNRLEQSSNYECYREICDLIFQQKDNIDYKIGYALLQTNMQMLKLNVKKAEMWAERGILMCVQWGHSQRILDFLYPKAECHMFFQEKEKLADCLEKIEQIQQIQRKRQGESEYAIWQLRGQLAAMDQNMEEAAYCMEQATDRCKMYCGEKNQMYSALSEELARMYNAAGRREESLACHLAVRNQLLKNGYREGSMLLMVDNNMSVVYLDLGRPEEAIPYLTEALELTKENGLVGSAVAEPTWNLARVYRALGDEEKEDIYLKAAVEGFRECYPPEHPKRIAAEQRLKERQGE</sequence>
<organism evidence="2 3">
    <name type="scientific">Blautia faecis</name>
    <dbReference type="NCBI Taxonomy" id="871665"/>
    <lineage>
        <taxon>Bacteria</taxon>
        <taxon>Bacillati</taxon>
        <taxon>Bacillota</taxon>
        <taxon>Clostridia</taxon>
        <taxon>Lachnospirales</taxon>
        <taxon>Lachnospiraceae</taxon>
        <taxon>Blautia</taxon>
    </lineage>
</organism>
<accession>A0ABX2H1U5</accession>
<keyword evidence="3" id="KW-1185">Reference proteome</keyword>
<keyword evidence="1" id="KW-0802">TPR repeat</keyword>
<evidence type="ECO:0000313" key="2">
    <source>
        <dbReference type="EMBL" id="NSG84121.1"/>
    </source>
</evidence>
<dbReference type="PROSITE" id="PS50005">
    <property type="entry name" value="TPR"/>
    <property type="match status" value="1"/>
</dbReference>
<dbReference type="Proteomes" id="UP001644719">
    <property type="component" value="Unassembled WGS sequence"/>
</dbReference>
<evidence type="ECO:0000256" key="1">
    <source>
        <dbReference type="PROSITE-ProRule" id="PRU00339"/>
    </source>
</evidence>
<dbReference type="RefSeq" id="WP_173769148.1">
    <property type="nucleotide sequence ID" value="NZ_JAAITS010000003.1"/>
</dbReference>
<proteinExistence type="predicted"/>
<gene>
    <name evidence="2" type="ORF">G5B17_01425</name>
</gene>
<dbReference type="EMBL" id="JAAITS010000003">
    <property type="protein sequence ID" value="NSG84121.1"/>
    <property type="molecule type" value="Genomic_DNA"/>
</dbReference>
<dbReference type="Pfam" id="PF13424">
    <property type="entry name" value="TPR_12"/>
    <property type="match status" value="1"/>
</dbReference>
<protein>
    <submittedName>
        <fullName evidence="2">Tetratricopeptide repeat protein</fullName>
    </submittedName>
</protein>
<dbReference type="Gene3D" id="1.25.40.10">
    <property type="entry name" value="Tetratricopeptide repeat domain"/>
    <property type="match status" value="1"/>
</dbReference>
<reference evidence="2 3" key="1">
    <citation type="journal article" date="2020" name="Cell Host Microbe">
        <title>Functional and Genomic Variation between Human-Derived Isolates of Lachnospiraceae Reveals Inter- and Intra-Species Diversity.</title>
        <authorList>
            <person name="Sorbara M.T."/>
            <person name="Littmann E.R."/>
            <person name="Fontana E."/>
            <person name="Moody T.U."/>
            <person name="Kohout C.E."/>
            <person name="Gjonbalaj M."/>
            <person name="Eaton V."/>
            <person name="Seok R."/>
            <person name="Leiner I.M."/>
            <person name="Pamer E.G."/>
        </authorList>
    </citation>
    <scope>NUCLEOTIDE SEQUENCE [LARGE SCALE GENOMIC DNA]</scope>
    <source>
        <strain evidence="2 3">MSK.17.74</strain>
    </source>
</reference>